<dbReference type="RefSeq" id="WP_379979639.1">
    <property type="nucleotide sequence ID" value="NZ_JBHSFV010000008.1"/>
</dbReference>
<dbReference type="InterPro" id="IPR015797">
    <property type="entry name" value="NUDIX_hydrolase-like_dom_sf"/>
</dbReference>
<dbReference type="SUPFAM" id="SSF55811">
    <property type="entry name" value="Nudix"/>
    <property type="match status" value="1"/>
</dbReference>
<dbReference type="Pfam" id="PF00293">
    <property type="entry name" value="NUDIX"/>
    <property type="match status" value="1"/>
</dbReference>
<dbReference type="Gene3D" id="3.90.79.10">
    <property type="entry name" value="Nucleoside Triphosphate Pyrophosphohydrolase"/>
    <property type="match status" value="1"/>
</dbReference>
<proteinExistence type="predicted"/>
<evidence type="ECO:0000313" key="3">
    <source>
        <dbReference type="Proteomes" id="UP001596043"/>
    </source>
</evidence>
<sequence>MTKYKPIHKSRLIAFKEDRILVLEKVGARKKYTLAGGVQKKGESDYKSLIRETSEEIGVTLKKKHLTYFISIKNVTKDKKIVFKHYFITTKSIVNIEVLEPEKFKKALWMPWYQALEFLDKEDRSAVVLYCDQFRQEAN</sequence>
<gene>
    <name evidence="2" type="ORF">ACFO3O_13415</name>
</gene>
<keyword evidence="3" id="KW-1185">Reference proteome</keyword>
<dbReference type="EMBL" id="JBHSFV010000008">
    <property type="protein sequence ID" value="MFC4634913.1"/>
    <property type="molecule type" value="Genomic_DNA"/>
</dbReference>
<dbReference type="PROSITE" id="PS51462">
    <property type="entry name" value="NUDIX"/>
    <property type="match status" value="1"/>
</dbReference>
<evidence type="ECO:0000259" key="1">
    <source>
        <dbReference type="PROSITE" id="PS51462"/>
    </source>
</evidence>
<accession>A0ABV9HYB9</accession>
<feature type="domain" description="Nudix hydrolase" evidence="1">
    <location>
        <begin position="5"/>
        <end position="132"/>
    </location>
</feature>
<name>A0ABV9HYB9_9FLAO</name>
<dbReference type="Proteomes" id="UP001596043">
    <property type="component" value="Unassembled WGS sequence"/>
</dbReference>
<organism evidence="2 3">
    <name type="scientific">Dokdonia ponticola</name>
    <dbReference type="NCBI Taxonomy" id="2041041"/>
    <lineage>
        <taxon>Bacteria</taxon>
        <taxon>Pseudomonadati</taxon>
        <taxon>Bacteroidota</taxon>
        <taxon>Flavobacteriia</taxon>
        <taxon>Flavobacteriales</taxon>
        <taxon>Flavobacteriaceae</taxon>
        <taxon>Dokdonia</taxon>
    </lineage>
</organism>
<reference evidence="3" key="1">
    <citation type="journal article" date="2019" name="Int. J. Syst. Evol. Microbiol.">
        <title>The Global Catalogue of Microorganisms (GCM) 10K type strain sequencing project: providing services to taxonomists for standard genome sequencing and annotation.</title>
        <authorList>
            <consortium name="The Broad Institute Genomics Platform"/>
            <consortium name="The Broad Institute Genome Sequencing Center for Infectious Disease"/>
            <person name="Wu L."/>
            <person name="Ma J."/>
        </authorList>
    </citation>
    <scope>NUCLEOTIDE SEQUENCE [LARGE SCALE GENOMIC DNA]</scope>
    <source>
        <strain evidence="3">YJ-61-S</strain>
    </source>
</reference>
<protein>
    <submittedName>
        <fullName evidence="2">NUDIX domain-containing protein</fullName>
    </submittedName>
</protein>
<comment type="caution">
    <text evidence="2">The sequence shown here is derived from an EMBL/GenBank/DDBJ whole genome shotgun (WGS) entry which is preliminary data.</text>
</comment>
<dbReference type="InterPro" id="IPR000086">
    <property type="entry name" value="NUDIX_hydrolase_dom"/>
</dbReference>
<evidence type="ECO:0000313" key="2">
    <source>
        <dbReference type="EMBL" id="MFC4634913.1"/>
    </source>
</evidence>